<dbReference type="AlphaFoldDB" id="A0A3P7J9V3"/>
<dbReference type="EMBL" id="UYYB01097619">
    <property type="protein sequence ID" value="VDM76739.1"/>
    <property type="molecule type" value="Genomic_DNA"/>
</dbReference>
<accession>A0A3P7J9V3</accession>
<name>A0A3P7J9V3_STRVU</name>
<reference evidence="1 2" key="1">
    <citation type="submission" date="2018-11" db="EMBL/GenBank/DDBJ databases">
        <authorList>
            <consortium name="Pathogen Informatics"/>
        </authorList>
    </citation>
    <scope>NUCLEOTIDE SEQUENCE [LARGE SCALE GENOMIC DNA]</scope>
</reference>
<dbReference type="Proteomes" id="UP000270094">
    <property type="component" value="Unassembled WGS sequence"/>
</dbReference>
<gene>
    <name evidence="1" type="ORF">SVUK_LOCUS11737</name>
</gene>
<evidence type="ECO:0000313" key="1">
    <source>
        <dbReference type="EMBL" id="VDM76739.1"/>
    </source>
</evidence>
<proteinExistence type="predicted"/>
<sequence>MDALTSYLLHHLIQDSQSKNRFHHHFHPVVVDMDALAMVAVDLVAQADLPLSTFTIVPLVVVMEDPVEVMEDKVSAMMAVSEAEAVSQDHSALESNNLKFSAWHG</sequence>
<protein>
    <submittedName>
        <fullName evidence="1">Uncharacterized protein</fullName>
    </submittedName>
</protein>
<organism evidence="1 2">
    <name type="scientific">Strongylus vulgaris</name>
    <name type="common">Blood worm</name>
    <dbReference type="NCBI Taxonomy" id="40348"/>
    <lineage>
        <taxon>Eukaryota</taxon>
        <taxon>Metazoa</taxon>
        <taxon>Ecdysozoa</taxon>
        <taxon>Nematoda</taxon>
        <taxon>Chromadorea</taxon>
        <taxon>Rhabditida</taxon>
        <taxon>Rhabditina</taxon>
        <taxon>Rhabditomorpha</taxon>
        <taxon>Strongyloidea</taxon>
        <taxon>Strongylidae</taxon>
        <taxon>Strongylus</taxon>
    </lineage>
</organism>
<keyword evidence="2" id="KW-1185">Reference proteome</keyword>
<evidence type="ECO:0000313" key="2">
    <source>
        <dbReference type="Proteomes" id="UP000270094"/>
    </source>
</evidence>